<dbReference type="AlphaFoldDB" id="A0AAC9LKH8"/>
<dbReference type="InterPro" id="IPR043917">
    <property type="entry name" value="DUF5753"/>
</dbReference>
<sequence>METHHTAVTRTEEGRRRLSTDDIAAWLAHLGATADERAAVLALVRDVGRSAWSAVGHAVPAQLSTLVRYEREAVAITEVNAVLIPGLLQTENYVRAVMSTGDIPDDGIEDRVIYRMGRQSVLRRRAGAMTAIIDEGALTRQIGGHAVMAEQMTALLDWSNTGHVEVLIIPTSIGAHRGMAGGFMILDMPDGVVVHLEHLDSGVFLHEPADTRSFVEAASSLQDVAMSPVDSARLIATYADSHARNEASP</sequence>
<dbReference type="EMBL" id="CP016076">
    <property type="protein sequence ID" value="APU17920.1"/>
    <property type="molecule type" value="Genomic_DNA"/>
</dbReference>
<evidence type="ECO:0000259" key="1">
    <source>
        <dbReference type="Pfam" id="PF19054"/>
    </source>
</evidence>
<name>A0AAC9LKH8_9PSEU</name>
<evidence type="ECO:0000313" key="2">
    <source>
        <dbReference type="EMBL" id="APU17920.1"/>
    </source>
</evidence>
<reference evidence="3" key="1">
    <citation type="submission" date="2016-06" db="EMBL/GenBank/DDBJ databases">
        <title>Complete genome sequence of Actinoalloteichus fjordicus DSM 46855 (=ADI127-17), type strain of the new species Actinoalloteichus fjordicus.</title>
        <authorList>
            <person name="Ruckert C."/>
            <person name="Nouioui I."/>
            <person name="Willmese J."/>
            <person name="van Wezel G."/>
            <person name="Klenk H.-P."/>
            <person name="Kalinowski J."/>
            <person name="Zotchev S.B."/>
        </authorList>
    </citation>
    <scope>NUCLEOTIDE SEQUENCE [LARGE SCALE GENOMIC DNA]</scope>
    <source>
        <strain evidence="3">ADI127-7</strain>
    </source>
</reference>
<gene>
    <name evidence="2" type="ORF">UA74_29640</name>
</gene>
<dbReference type="KEGG" id="acad:UA74_29640"/>
<feature type="domain" description="DUF5753" evidence="1">
    <location>
        <begin position="64"/>
        <end position="236"/>
    </location>
</feature>
<protein>
    <recommendedName>
        <fullName evidence="1">DUF5753 domain-containing protein</fullName>
    </recommendedName>
</protein>
<accession>A0AAC9LKH8</accession>
<evidence type="ECO:0000313" key="3">
    <source>
        <dbReference type="Proteomes" id="UP000185511"/>
    </source>
</evidence>
<dbReference type="Proteomes" id="UP000185511">
    <property type="component" value="Chromosome"/>
</dbReference>
<proteinExistence type="predicted"/>
<keyword evidence="3" id="KW-1185">Reference proteome</keyword>
<organism evidence="2 3">
    <name type="scientific">Actinoalloteichus fjordicus</name>
    <dbReference type="NCBI Taxonomy" id="1612552"/>
    <lineage>
        <taxon>Bacteria</taxon>
        <taxon>Bacillati</taxon>
        <taxon>Actinomycetota</taxon>
        <taxon>Actinomycetes</taxon>
        <taxon>Pseudonocardiales</taxon>
        <taxon>Pseudonocardiaceae</taxon>
        <taxon>Actinoalloteichus</taxon>
    </lineage>
</organism>
<dbReference type="Pfam" id="PF19054">
    <property type="entry name" value="DUF5753"/>
    <property type="match status" value="1"/>
</dbReference>